<feature type="region of interest" description="Disordered" evidence="6">
    <location>
        <begin position="796"/>
        <end position="817"/>
    </location>
</feature>
<feature type="domain" description="UBC core" evidence="7">
    <location>
        <begin position="945"/>
        <end position="1105"/>
    </location>
</feature>
<keyword evidence="4" id="KW-0833">Ubl conjugation pathway</keyword>
<organism evidence="8 9">
    <name type="scientific">Apostasia shenzhenica</name>
    <dbReference type="NCBI Taxonomy" id="1088818"/>
    <lineage>
        <taxon>Eukaryota</taxon>
        <taxon>Viridiplantae</taxon>
        <taxon>Streptophyta</taxon>
        <taxon>Embryophyta</taxon>
        <taxon>Tracheophyta</taxon>
        <taxon>Spermatophyta</taxon>
        <taxon>Magnoliopsida</taxon>
        <taxon>Liliopsida</taxon>
        <taxon>Asparagales</taxon>
        <taxon>Orchidaceae</taxon>
        <taxon>Apostasioideae</taxon>
        <taxon>Apostasia</taxon>
    </lineage>
</organism>
<keyword evidence="9" id="KW-1185">Reference proteome</keyword>
<dbReference type="OrthoDB" id="47801at2759"/>
<dbReference type="Pfam" id="PF23048">
    <property type="entry name" value="SH3-A_UBE2O"/>
    <property type="match status" value="1"/>
</dbReference>
<dbReference type="InterPro" id="IPR057733">
    <property type="entry name" value="UBE2O-like_SH3-B"/>
</dbReference>
<evidence type="ECO:0000313" key="8">
    <source>
        <dbReference type="EMBL" id="PKA55661.1"/>
    </source>
</evidence>
<dbReference type="PROSITE" id="PS50127">
    <property type="entry name" value="UBC_2"/>
    <property type="match status" value="1"/>
</dbReference>
<keyword evidence="3" id="KW-0547">Nucleotide-binding</keyword>
<evidence type="ECO:0000256" key="3">
    <source>
        <dbReference type="ARBA" id="ARBA00022741"/>
    </source>
</evidence>
<evidence type="ECO:0000256" key="1">
    <source>
        <dbReference type="ARBA" id="ARBA00012486"/>
    </source>
</evidence>
<dbReference type="InterPro" id="IPR057735">
    <property type="entry name" value="UBE2O-like_tSH3-B"/>
</dbReference>
<feature type="compositionally biased region" description="Polar residues" evidence="6">
    <location>
        <begin position="850"/>
        <end position="860"/>
    </location>
</feature>
<feature type="region of interest" description="Disordered" evidence="6">
    <location>
        <begin position="1"/>
        <end position="45"/>
    </location>
</feature>
<dbReference type="InterPro" id="IPR057734">
    <property type="entry name" value="UBE2O-like_SH3-C"/>
</dbReference>
<accession>A0A2I0AJE9</accession>
<dbReference type="PANTHER" id="PTHR46116:SF21">
    <property type="entry name" value="UBIQUITIN-CONJUGATING ENZYME E2 23-RELATED"/>
    <property type="match status" value="1"/>
</dbReference>
<dbReference type="Gene3D" id="3.10.110.10">
    <property type="entry name" value="Ubiquitin Conjugating Enzyme"/>
    <property type="match status" value="1"/>
</dbReference>
<dbReference type="AlphaFoldDB" id="A0A2I0AJE9"/>
<dbReference type="Pfam" id="PF23046">
    <property type="entry name" value="tSH3-B_UBE2O"/>
    <property type="match status" value="1"/>
</dbReference>
<dbReference type="Proteomes" id="UP000236161">
    <property type="component" value="Unassembled WGS sequence"/>
</dbReference>
<dbReference type="CDD" id="cd23837">
    <property type="entry name" value="UBCc_UBE2O"/>
    <property type="match status" value="1"/>
</dbReference>
<dbReference type="GO" id="GO:0005524">
    <property type="term" value="F:ATP binding"/>
    <property type="evidence" value="ECO:0007669"/>
    <property type="project" value="UniProtKB-KW"/>
</dbReference>
<keyword evidence="2" id="KW-0808">Transferase</keyword>
<evidence type="ECO:0000256" key="2">
    <source>
        <dbReference type="ARBA" id="ARBA00022679"/>
    </source>
</evidence>
<dbReference type="Pfam" id="PF23044">
    <property type="entry name" value="SH3-C_UBE2O"/>
    <property type="match status" value="1"/>
</dbReference>
<dbReference type="InterPro" id="IPR000608">
    <property type="entry name" value="UBC"/>
</dbReference>
<protein>
    <recommendedName>
        <fullName evidence="1">E2 ubiquitin-conjugating enzyme</fullName>
        <ecNumber evidence="1">2.3.2.23</ecNumber>
    </recommendedName>
</protein>
<dbReference type="FunFam" id="3.10.110.10:FF:000028">
    <property type="entry name" value="Probable ubiquitin-conjugating enzyme E2 23"/>
    <property type="match status" value="1"/>
</dbReference>
<name>A0A2I0AJE9_9ASPA</name>
<feature type="compositionally biased region" description="Acidic residues" evidence="6">
    <location>
        <begin position="79"/>
        <end position="100"/>
    </location>
</feature>
<proteinExistence type="predicted"/>
<dbReference type="SMART" id="SM00212">
    <property type="entry name" value="UBCc"/>
    <property type="match status" value="1"/>
</dbReference>
<feature type="region of interest" description="Disordered" evidence="6">
    <location>
        <begin position="846"/>
        <end position="868"/>
    </location>
</feature>
<evidence type="ECO:0000313" key="9">
    <source>
        <dbReference type="Proteomes" id="UP000236161"/>
    </source>
</evidence>
<feature type="region of interest" description="Disordered" evidence="6">
    <location>
        <begin position="79"/>
        <end position="125"/>
    </location>
</feature>
<feature type="compositionally biased region" description="Polar residues" evidence="6">
    <location>
        <begin position="1"/>
        <end position="11"/>
    </location>
</feature>
<gene>
    <name evidence="8" type="primary">UBC23</name>
    <name evidence="8" type="ORF">AXF42_Ash006863</name>
</gene>
<sequence length="1200" mass="132176">MDENISPNYTHLQEAKNMGNPADPALNSSSHIEFGSGQPVAPEVLPDSLPNDRYVYRQDVVRCSKHEGLLGVVMEVAGDSDSEGSISDDSDIVDDADENNVSDGADGNGGHSNVEMDDENRNDDLPEGQVRIVWTDGSESTNSINDVMVVDRGFLHGDVVASVSDQTGQLGLVVDVSISVDLQAFDGGLMKNVSSKDLKRIREFTIGDHVVLGPWLGRVDDVLDNVTVSFDDGSVCKVVKADPLKLKPVSRPIMDDANCPYYPGQRVRAVSSSVFKNSRWLSGLWKANRLEGTVIKVQTASVIIYWIASAYLGAGTTSNVPSEEQNPKDLKLLSCFSYANWQLGDWCLPPSSYLDKACEVDNLHESMEECDSGALLCKRFLVDKSFDNDSMPRTSHAGESLGVSKFVRGLQSLERENSVVDESNINTSTIVCDAKGELVAEHTIHGYNENSLTSVLEDSNLISQDCDSMKQDTRIGENNATEFNYVMPVCGSHSSMASVLKEPGHEGWSAYRKKLRKVLFKREKKARRKDENFERALLIVSTVTKVDVAWQDGSREYGLESTSLIPIRTPSDHEFFPEQYVVEKASNEVDGSVETTPVGIVRSVNSKERTVCVRWFKPVSTPEDPRQHSYDEVVSAYEVEEHPDYDYCYGDVVVRLSPVSCSADATAQLECPLEKQGQTAVATELESDANGAPAENDDTKSSNYDPRLNYKFLSWVGNITGLQDGDIEVAWADGMVSKVGPQAVYVVGREDDAESYEGGTEISDGASWETVDEYDMGIIENPEQEAVWQGANTNILGSGNNENRENTENNPSEGIAPGKTTAISVSLAAISFVTRLATGLFSRNRRHSDLSNSNHSGPNDSDTERILGDSVNGKTDGYFGASDHQDVAMIVDDRGVTADEVDSSASSGGDADSGMCCFKHFDITESPADHYFLSSTGQQGSAAKKWIKKVQQEWSILEKNLPDDIYVRVYEDRMDLLRAVIVGACGTPYQDGLFFFDFLLPPEYPQVPPVAYYHSGGLRVNPNLYVDGKVCLSLLNTWTGRGNEVWEPSSSSILQVLVSLQGLVLNSKPYFNEAGYEKQVGTVEGEKNSIPYNENTYLLNLKSMIYLMRRPPTHFEGFVKDHFRRHGCFILKACEAYMSGFLIATLTDDARITEKSKEYPSSVGFKLMLAKILPRLIAALSEVGVDCQNFEHLIKKENHQ</sequence>
<evidence type="ECO:0000259" key="7">
    <source>
        <dbReference type="PROSITE" id="PS50127"/>
    </source>
</evidence>
<evidence type="ECO:0000256" key="4">
    <source>
        <dbReference type="ARBA" id="ARBA00022786"/>
    </source>
</evidence>
<dbReference type="EC" id="2.3.2.23" evidence="1"/>
<reference evidence="8 9" key="1">
    <citation type="journal article" date="2017" name="Nature">
        <title>The Apostasia genome and the evolution of orchids.</title>
        <authorList>
            <person name="Zhang G.Q."/>
            <person name="Liu K.W."/>
            <person name="Li Z."/>
            <person name="Lohaus R."/>
            <person name="Hsiao Y.Y."/>
            <person name="Niu S.C."/>
            <person name="Wang J.Y."/>
            <person name="Lin Y.C."/>
            <person name="Xu Q."/>
            <person name="Chen L.J."/>
            <person name="Yoshida K."/>
            <person name="Fujiwara S."/>
            <person name="Wang Z.W."/>
            <person name="Zhang Y.Q."/>
            <person name="Mitsuda N."/>
            <person name="Wang M."/>
            <person name="Liu G.H."/>
            <person name="Pecoraro L."/>
            <person name="Huang H.X."/>
            <person name="Xiao X.J."/>
            <person name="Lin M."/>
            <person name="Wu X.Y."/>
            <person name="Wu W.L."/>
            <person name="Chen Y.Y."/>
            <person name="Chang S.B."/>
            <person name="Sakamoto S."/>
            <person name="Ohme-Takagi M."/>
            <person name="Yagi M."/>
            <person name="Zeng S.J."/>
            <person name="Shen C.Y."/>
            <person name="Yeh C.M."/>
            <person name="Luo Y.B."/>
            <person name="Tsai W.C."/>
            <person name="Van de Peer Y."/>
            <person name="Liu Z.J."/>
        </authorList>
    </citation>
    <scope>NUCLEOTIDE SEQUENCE [LARGE SCALE GENOMIC DNA]</scope>
    <source>
        <strain evidence="9">cv. Shenzhen</strain>
        <tissue evidence="8">Stem</tissue>
    </source>
</reference>
<dbReference type="GO" id="GO:0061631">
    <property type="term" value="F:ubiquitin conjugating enzyme activity"/>
    <property type="evidence" value="ECO:0007669"/>
    <property type="project" value="UniProtKB-EC"/>
</dbReference>
<dbReference type="InterPro" id="IPR057732">
    <property type="entry name" value="SH3-A_UBE2O"/>
</dbReference>
<keyword evidence="5" id="KW-0067">ATP-binding</keyword>
<dbReference type="EMBL" id="KZ451979">
    <property type="protein sequence ID" value="PKA55661.1"/>
    <property type="molecule type" value="Genomic_DNA"/>
</dbReference>
<dbReference type="Pfam" id="PF00179">
    <property type="entry name" value="UQ_con"/>
    <property type="match status" value="1"/>
</dbReference>
<evidence type="ECO:0000256" key="6">
    <source>
        <dbReference type="SAM" id="MobiDB-lite"/>
    </source>
</evidence>
<dbReference type="SUPFAM" id="SSF54495">
    <property type="entry name" value="UBC-like"/>
    <property type="match status" value="1"/>
</dbReference>
<dbReference type="PANTHER" id="PTHR46116">
    <property type="entry name" value="(E3-INDEPENDENT) E2 UBIQUITIN-CONJUGATING ENZYME"/>
    <property type="match status" value="1"/>
</dbReference>
<dbReference type="InterPro" id="IPR016135">
    <property type="entry name" value="UBQ-conjugating_enzyme/RWD"/>
</dbReference>
<evidence type="ECO:0000256" key="5">
    <source>
        <dbReference type="ARBA" id="ARBA00022840"/>
    </source>
</evidence>
<dbReference type="Pfam" id="PF23043">
    <property type="entry name" value="SH3-B_UBE2O"/>
    <property type="match status" value="1"/>
</dbReference>
<dbReference type="STRING" id="1088818.A0A2I0AJE9"/>